<proteinExistence type="predicted"/>
<organism evidence="2 3">
    <name type="scientific">Clostridium cibarium</name>
    <dbReference type="NCBI Taxonomy" id="2762247"/>
    <lineage>
        <taxon>Bacteria</taxon>
        <taxon>Bacillati</taxon>
        <taxon>Bacillota</taxon>
        <taxon>Clostridia</taxon>
        <taxon>Eubacteriales</taxon>
        <taxon>Clostridiaceae</taxon>
        <taxon>Clostridium</taxon>
    </lineage>
</organism>
<dbReference type="Pfam" id="PF09951">
    <property type="entry name" value="Imm33"/>
    <property type="match status" value="1"/>
</dbReference>
<evidence type="ECO:0000313" key="2">
    <source>
        <dbReference type="EMBL" id="MBD7913214.1"/>
    </source>
</evidence>
<gene>
    <name evidence="2" type="ORF">H9661_17825</name>
</gene>
<evidence type="ECO:0000259" key="1">
    <source>
        <dbReference type="Pfam" id="PF09951"/>
    </source>
</evidence>
<feature type="domain" description="Immunity protein Imm33" evidence="1">
    <location>
        <begin position="113"/>
        <end position="196"/>
    </location>
</feature>
<accession>A0ABR8PYH5</accession>
<dbReference type="RefSeq" id="WP_191770098.1">
    <property type="nucleotide sequence ID" value="NZ_JACSRA010000039.1"/>
</dbReference>
<dbReference type="PANTHER" id="PTHR38743:SF2">
    <property type="entry name" value="DUF2185 DOMAIN-CONTAINING PROTEIN"/>
    <property type="match status" value="1"/>
</dbReference>
<dbReference type="EMBL" id="JACSRA010000039">
    <property type="protein sequence ID" value="MBD7913214.1"/>
    <property type="molecule type" value="Genomic_DNA"/>
</dbReference>
<sequence length="197" mass="23140">MNNTFCLIDVTKMNKQNPRNYLVPSKEEIKNIRIGDLVRIVYKLENSLNNRFMDERVWVEIIEFKGTKFIGKFEGNGSQKTKLKKGDIISFEVNNITTVKRKEENIIDENKSVIITNKAIEHRQVNWIVRTTPLNKEDSGWQLFYGDEEYEYLDDSSNLIATSIKEVLNFEPLLEDIFLSRFDSAEYNSKLNKFIEV</sequence>
<dbReference type="PANTHER" id="PTHR38743">
    <property type="entry name" value="SIMILAR TO GLYOXYLASE I FAMILY PROTEIN"/>
    <property type="match status" value="1"/>
</dbReference>
<dbReference type="InterPro" id="IPR018689">
    <property type="entry name" value="Imm33_dom"/>
</dbReference>
<protein>
    <submittedName>
        <fullName evidence="2">DUF2185 domain-containing protein</fullName>
    </submittedName>
</protein>
<name>A0ABR8PYH5_9CLOT</name>
<comment type="caution">
    <text evidence="2">The sequence shown here is derived from an EMBL/GenBank/DDBJ whole genome shotgun (WGS) entry which is preliminary data.</text>
</comment>
<reference evidence="2 3" key="1">
    <citation type="submission" date="2020-08" db="EMBL/GenBank/DDBJ databases">
        <title>A Genomic Blueprint of the Chicken Gut Microbiome.</title>
        <authorList>
            <person name="Gilroy R."/>
            <person name="Ravi A."/>
            <person name="Getino M."/>
            <person name="Pursley I."/>
            <person name="Horton D.L."/>
            <person name="Alikhan N.-F."/>
            <person name="Baker D."/>
            <person name="Gharbi K."/>
            <person name="Hall N."/>
            <person name="Watson M."/>
            <person name="Adriaenssens E.M."/>
            <person name="Foster-Nyarko E."/>
            <person name="Jarju S."/>
            <person name="Secka A."/>
            <person name="Antonio M."/>
            <person name="Oren A."/>
            <person name="Chaudhuri R."/>
            <person name="La Ragione R.M."/>
            <person name="Hildebrand F."/>
            <person name="Pallen M.J."/>
        </authorList>
    </citation>
    <scope>NUCLEOTIDE SEQUENCE [LARGE SCALE GENOMIC DNA]</scope>
    <source>
        <strain evidence="2 3">Sa3CVN1</strain>
    </source>
</reference>
<keyword evidence="3" id="KW-1185">Reference proteome</keyword>
<dbReference type="Proteomes" id="UP000627781">
    <property type="component" value="Unassembled WGS sequence"/>
</dbReference>
<evidence type="ECO:0000313" key="3">
    <source>
        <dbReference type="Proteomes" id="UP000627781"/>
    </source>
</evidence>